<evidence type="ECO:0000256" key="4">
    <source>
        <dbReference type="ARBA" id="ARBA00023125"/>
    </source>
</evidence>
<dbReference type="Proteomes" id="UP000460558">
    <property type="component" value="Unassembled WGS sequence"/>
</dbReference>
<evidence type="ECO:0000313" key="7">
    <source>
        <dbReference type="EMBL" id="MQS37712.1"/>
    </source>
</evidence>
<gene>
    <name evidence="7" type="ORF">FFZ77_19385</name>
</gene>
<evidence type="ECO:0000256" key="2">
    <source>
        <dbReference type="ARBA" id="ARBA00023015"/>
    </source>
</evidence>
<dbReference type="PANTHER" id="PTHR43133:SF52">
    <property type="entry name" value="ECF RNA POLYMERASE SIGMA FACTOR SIGL"/>
    <property type="match status" value="1"/>
</dbReference>
<dbReference type="CDD" id="cd06171">
    <property type="entry name" value="Sigma70_r4"/>
    <property type="match status" value="1"/>
</dbReference>
<dbReference type="Pfam" id="PF04545">
    <property type="entry name" value="Sigma70_r4"/>
    <property type="match status" value="1"/>
</dbReference>
<sequence>MGWQRTPGGGGQDGESLLDGSAELARVRAVLALGGVPWDQLDDGVQQVRVKLLDARAAPGKDPIRNWAAWLTVVASRVACDWHRSRTHDAALRERLATRWADQPPPEAEDQRVLALVVAGELETMPVRQRQVLCLRYYADLPVHDIARLLEIPEGTVKSRLHSATAALKKCLQDKEVI</sequence>
<comment type="similarity">
    <text evidence="1">Belongs to the sigma-70 factor family. ECF subfamily.</text>
</comment>
<dbReference type="RefSeq" id="WP_153484763.1">
    <property type="nucleotide sequence ID" value="NZ_VDEQ01000210.1"/>
</dbReference>
<dbReference type="SUPFAM" id="SSF88659">
    <property type="entry name" value="Sigma3 and sigma4 domains of RNA polymerase sigma factors"/>
    <property type="match status" value="1"/>
</dbReference>
<feature type="domain" description="RNA polymerase sigma-70 region 4" evidence="6">
    <location>
        <begin position="122"/>
        <end position="170"/>
    </location>
</feature>
<keyword evidence="4" id="KW-0238">DNA-binding</keyword>
<dbReference type="Gene3D" id="1.10.10.10">
    <property type="entry name" value="Winged helix-like DNA-binding domain superfamily/Winged helix DNA-binding domain"/>
    <property type="match status" value="1"/>
</dbReference>
<proteinExistence type="inferred from homology"/>
<keyword evidence="8" id="KW-1185">Reference proteome</keyword>
<evidence type="ECO:0000256" key="5">
    <source>
        <dbReference type="ARBA" id="ARBA00023163"/>
    </source>
</evidence>
<evidence type="ECO:0000259" key="6">
    <source>
        <dbReference type="Pfam" id="PF04545"/>
    </source>
</evidence>
<dbReference type="SUPFAM" id="SSF88946">
    <property type="entry name" value="Sigma2 domain of RNA polymerase sigma factors"/>
    <property type="match status" value="1"/>
</dbReference>
<dbReference type="InterPro" id="IPR039425">
    <property type="entry name" value="RNA_pol_sigma-70-like"/>
</dbReference>
<dbReference type="InterPro" id="IPR007630">
    <property type="entry name" value="RNA_pol_sigma70_r4"/>
</dbReference>
<evidence type="ECO:0000256" key="3">
    <source>
        <dbReference type="ARBA" id="ARBA00023082"/>
    </source>
</evidence>
<comment type="caution">
    <text evidence="7">The sequence shown here is derived from an EMBL/GenBank/DDBJ whole genome shotgun (WGS) entry which is preliminary data.</text>
</comment>
<dbReference type="PANTHER" id="PTHR43133">
    <property type="entry name" value="RNA POLYMERASE ECF-TYPE SIGMA FACTO"/>
    <property type="match status" value="1"/>
</dbReference>
<name>A0ABW9NWP8_9ACTN</name>
<keyword evidence="2" id="KW-0805">Transcription regulation</keyword>
<dbReference type="NCBIfam" id="TIGR02937">
    <property type="entry name" value="sigma70-ECF"/>
    <property type="match status" value="1"/>
</dbReference>
<evidence type="ECO:0000256" key="1">
    <source>
        <dbReference type="ARBA" id="ARBA00010641"/>
    </source>
</evidence>
<keyword evidence="5" id="KW-0804">Transcription</keyword>
<protein>
    <submittedName>
        <fullName evidence="7">Sigma-70 family RNA polymerase sigma factor</fullName>
    </submittedName>
</protein>
<organism evidence="7 8">
    <name type="scientific">Streptomyces katsurahamanus</name>
    <dbReference type="NCBI Taxonomy" id="2577098"/>
    <lineage>
        <taxon>Bacteria</taxon>
        <taxon>Bacillati</taxon>
        <taxon>Actinomycetota</taxon>
        <taxon>Actinomycetes</taxon>
        <taxon>Kitasatosporales</taxon>
        <taxon>Streptomycetaceae</taxon>
        <taxon>Streptomyces</taxon>
    </lineage>
</organism>
<dbReference type="Gene3D" id="1.10.1740.10">
    <property type="match status" value="1"/>
</dbReference>
<dbReference type="EMBL" id="VDEQ01000210">
    <property type="protein sequence ID" value="MQS37712.1"/>
    <property type="molecule type" value="Genomic_DNA"/>
</dbReference>
<accession>A0ABW9NWP8</accession>
<dbReference type="InterPro" id="IPR013325">
    <property type="entry name" value="RNA_pol_sigma_r2"/>
</dbReference>
<dbReference type="InterPro" id="IPR013324">
    <property type="entry name" value="RNA_pol_sigma_r3/r4-like"/>
</dbReference>
<reference evidence="7 8" key="1">
    <citation type="submission" date="2019-06" db="EMBL/GenBank/DDBJ databases">
        <title>Comparative genomics and metabolomics analyses of clavulanic acid producing Streptomyces species provides insight into specialized metabolism and evolution of beta-lactam biosynthetic gene clusters.</title>
        <authorList>
            <person name="Moore M.A."/>
            <person name="Cruz-Morales P."/>
            <person name="Barona Gomez F."/>
            <person name="Kapil T."/>
        </authorList>
    </citation>
    <scope>NUCLEOTIDE SEQUENCE [LARGE SCALE GENOMIC DNA]</scope>
    <source>
        <strain evidence="7 8">T-272</strain>
    </source>
</reference>
<keyword evidence="3" id="KW-0731">Sigma factor</keyword>
<dbReference type="InterPro" id="IPR036388">
    <property type="entry name" value="WH-like_DNA-bd_sf"/>
</dbReference>
<evidence type="ECO:0000313" key="8">
    <source>
        <dbReference type="Proteomes" id="UP000460558"/>
    </source>
</evidence>
<dbReference type="InterPro" id="IPR014284">
    <property type="entry name" value="RNA_pol_sigma-70_dom"/>
</dbReference>